<proteinExistence type="predicted"/>
<evidence type="ECO:0000313" key="2">
    <source>
        <dbReference type="Proteomes" id="UP001205311"/>
    </source>
</evidence>
<dbReference type="EMBL" id="JAMTCP010000074">
    <property type="protein sequence ID" value="MCP2262514.1"/>
    <property type="molecule type" value="Genomic_DNA"/>
</dbReference>
<comment type="caution">
    <text evidence="1">The sequence shown here is derived from an EMBL/GenBank/DDBJ whole genome shotgun (WGS) entry which is preliminary data.</text>
</comment>
<evidence type="ECO:0000313" key="1">
    <source>
        <dbReference type="EMBL" id="MCP2262514.1"/>
    </source>
</evidence>
<name>A0ABT1I3Y9_STRSD</name>
<accession>A0ABT1I3Y9</accession>
<dbReference type="Proteomes" id="UP001205311">
    <property type="component" value="Unassembled WGS sequence"/>
</dbReference>
<organism evidence="1 2">
    <name type="scientific">Streptoalloteichus tenebrarius (strain ATCC 17920 / DSM 40477 / JCM 4838 / CBS 697.72 / NBRC 16177 / NCIMB 11028 / NRRL B-12390 / A12253. 1 / ISP 5477)</name>
    <name type="common">Streptomyces tenebrarius</name>
    <dbReference type="NCBI Taxonomy" id="1933"/>
    <lineage>
        <taxon>Bacteria</taxon>
        <taxon>Bacillati</taxon>
        <taxon>Actinomycetota</taxon>
        <taxon>Actinomycetes</taxon>
        <taxon>Pseudonocardiales</taxon>
        <taxon>Pseudonocardiaceae</taxon>
        <taxon>Streptoalloteichus</taxon>
    </lineage>
</organism>
<keyword evidence="2" id="KW-1185">Reference proteome</keyword>
<reference evidence="1 2" key="1">
    <citation type="submission" date="2022-06" db="EMBL/GenBank/DDBJ databases">
        <title>Genomic Encyclopedia of Archaeal and Bacterial Type Strains, Phase II (KMG-II): from individual species to whole genera.</title>
        <authorList>
            <person name="Goeker M."/>
        </authorList>
    </citation>
    <scope>NUCLEOTIDE SEQUENCE [LARGE SCALE GENOMIC DNA]</scope>
    <source>
        <strain evidence="1 2">DSM 40477</strain>
    </source>
</reference>
<gene>
    <name evidence="1" type="ORF">LX15_006254</name>
</gene>
<dbReference type="RefSeq" id="WP_380497706.1">
    <property type="nucleotide sequence ID" value="NZ_JBHMCX010000064.1"/>
</dbReference>
<protein>
    <submittedName>
        <fullName evidence="1">Uncharacterized protein</fullName>
    </submittedName>
</protein>
<sequence length="120" mass="13155">MPLVVVRHHAGADPGRLTALVPVLCEAVSALLCCEDQGHEVVVTPEMVKVRFEVISELDHNMPDVLVEVEARAYASRLARAEAMAARLCDVLAPLMPAETSWAVWFKLCVGGWHASRRPD</sequence>